<reference evidence="3 4" key="1">
    <citation type="journal article" date="2012" name="Genome Biol.">
        <title>Genome and low-iron response of an oceanic diatom adapted to chronic iron limitation.</title>
        <authorList>
            <person name="Lommer M."/>
            <person name="Specht M."/>
            <person name="Roy A.S."/>
            <person name="Kraemer L."/>
            <person name="Andreson R."/>
            <person name="Gutowska M.A."/>
            <person name="Wolf J."/>
            <person name="Bergner S.V."/>
            <person name="Schilhabel M.B."/>
            <person name="Klostermeier U.C."/>
            <person name="Beiko R.G."/>
            <person name="Rosenstiel P."/>
            <person name="Hippler M."/>
            <person name="Laroche J."/>
        </authorList>
    </citation>
    <scope>NUCLEOTIDE SEQUENCE [LARGE SCALE GENOMIC DNA]</scope>
    <source>
        <strain evidence="3 4">CCMP1005</strain>
    </source>
</reference>
<accession>K0RTF5</accession>
<evidence type="ECO:0000256" key="1">
    <source>
        <dbReference type="SAM" id="MobiDB-lite"/>
    </source>
</evidence>
<feature type="region of interest" description="Disordered" evidence="1">
    <location>
        <begin position="72"/>
        <end position="91"/>
    </location>
</feature>
<organism evidence="3 4">
    <name type="scientific">Thalassiosira oceanica</name>
    <name type="common">Marine diatom</name>
    <dbReference type="NCBI Taxonomy" id="159749"/>
    <lineage>
        <taxon>Eukaryota</taxon>
        <taxon>Sar</taxon>
        <taxon>Stramenopiles</taxon>
        <taxon>Ochrophyta</taxon>
        <taxon>Bacillariophyta</taxon>
        <taxon>Coscinodiscophyceae</taxon>
        <taxon>Thalassiosirophycidae</taxon>
        <taxon>Thalassiosirales</taxon>
        <taxon>Thalassiosiraceae</taxon>
        <taxon>Thalassiosira</taxon>
    </lineage>
</organism>
<dbReference type="Gene3D" id="3.30.720.210">
    <property type="match status" value="1"/>
</dbReference>
<gene>
    <name evidence="3" type="ORF">THAOC_24606</name>
</gene>
<proteinExistence type="predicted"/>
<protein>
    <submittedName>
        <fullName evidence="3">Uncharacterized protein</fullName>
    </submittedName>
</protein>
<dbReference type="AlphaFoldDB" id="K0RTF5"/>
<sequence>MSALRKPESRLLVFVLALLTAGVAVALRSGPRSPPPHRNYDLADGRRSFLTKALASVSVSLTRPENAQAVSFPGGSFFGQRNEDDRPPQDRPEILYTEFKDMLENRELDSVEFGFDGRSIVALDRRGMSHKVDDLPDDPKLLQILYDRDVSVSVKAFNFPKQTNTVNWFRDLVGDDLTPEELYKYRGYMTVRTNVPENNYVPANLITGLDYSRAAYNGAGEKVKPKSFVEDLTFFVKNGNKGNVEK</sequence>
<keyword evidence="4" id="KW-1185">Reference proteome</keyword>
<evidence type="ECO:0000256" key="2">
    <source>
        <dbReference type="SAM" id="SignalP"/>
    </source>
</evidence>
<evidence type="ECO:0000313" key="3">
    <source>
        <dbReference type="EMBL" id="EJK55639.1"/>
    </source>
</evidence>
<name>K0RTF5_THAOC</name>
<evidence type="ECO:0000313" key="4">
    <source>
        <dbReference type="Proteomes" id="UP000266841"/>
    </source>
</evidence>
<dbReference type="EMBL" id="AGNL01033552">
    <property type="protein sequence ID" value="EJK55639.1"/>
    <property type="molecule type" value="Genomic_DNA"/>
</dbReference>
<feature type="chain" id="PRO_5003837300" evidence="2">
    <location>
        <begin position="27"/>
        <end position="246"/>
    </location>
</feature>
<feature type="signal peptide" evidence="2">
    <location>
        <begin position="1"/>
        <end position="26"/>
    </location>
</feature>
<keyword evidence="2" id="KW-0732">Signal</keyword>
<feature type="compositionally biased region" description="Basic and acidic residues" evidence="1">
    <location>
        <begin position="81"/>
        <end position="91"/>
    </location>
</feature>
<dbReference type="Proteomes" id="UP000266841">
    <property type="component" value="Unassembled WGS sequence"/>
</dbReference>
<comment type="caution">
    <text evidence="3">The sequence shown here is derived from an EMBL/GenBank/DDBJ whole genome shotgun (WGS) entry which is preliminary data.</text>
</comment>